<evidence type="ECO:0000256" key="1">
    <source>
        <dbReference type="ARBA" id="ARBA00000085"/>
    </source>
</evidence>
<evidence type="ECO:0000259" key="7">
    <source>
        <dbReference type="PROSITE" id="PS50110"/>
    </source>
</evidence>
<proteinExistence type="predicted"/>
<dbReference type="InterPro" id="IPR036097">
    <property type="entry name" value="HisK_dim/P_sf"/>
</dbReference>
<dbReference type="CDD" id="cd00082">
    <property type="entry name" value="HisKA"/>
    <property type="match status" value="1"/>
</dbReference>
<dbReference type="PANTHER" id="PTHR43547">
    <property type="entry name" value="TWO-COMPONENT HISTIDINE KINASE"/>
    <property type="match status" value="1"/>
</dbReference>
<evidence type="ECO:0000313" key="9">
    <source>
        <dbReference type="Proteomes" id="UP000236737"/>
    </source>
</evidence>
<dbReference type="EC" id="2.7.13.3" evidence="2"/>
<evidence type="ECO:0000313" key="8">
    <source>
        <dbReference type="EMBL" id="SEF97657.1"/>
    </source>
</evidence>
<accession>A0A1H5WFS8</accession>
<feature type="domain" description="Response regulatory" evidence="7">
    <location>
        <begin position="7"/>
        <end position="124"/>
    </location>
</feature>
<dbReference type="InterPro" id="IPR011006">
    <property type="entry name" value="CheY-like_superfamily"/>
</dbReference>
<dbReference type="InterPro" id="IPR004358">
    <property type="entry name" value="Sig_transdc_His_kin-like_C"/>
</dbReference>
<dbReference type="PANTHER" id="PTHR43547:SF2">
    <property type="entry name" value="HYBRID SIGNAL TRANSDUCTION HISTIDINE KINASE C"/>
    <property type="match status" value="1"/>
</dbReference>
<feature type="domain" description="Histidine kinase" evidence="6">
    <location>
        <begin position="153"/>
        <end position="358"/>
    </location>
</feature>
<dbReference type="InterPro" id="IPR036890">
    <property type="entry name" value="HATPase_C_sf"/>
</dbReference>
<dbReference type="SMART" id="SM00448">
    <property type="entry name" value="REC"/>
    <property type="match status" value="1"/>
</dbReference>
<dbReference type="Proteomes" id="UP000236737">
    <property type="component" value="Unassembled WGS sequence"/>
</dbReference>
<protein>
    <recommendedName>
        <fullName evidence="2">histidine kinase</fullName>
        <ecNumber evidence="2">2.7.13.3</ecNumber>
    </recommendedName>
</protein>
<dbReference type="Gene3D" id="3.30.565.10">
    <property type="entry name" value="Histidine kinase-like ATPase, C-terminal domain"/>
    <property type="match status" value="1"/>
</dbReference>
<feature type="modified residue" description="4-aspartylphosphate" evidence="4">
    <location>
        <position position="56"/>
    </location>
</feature>
<dbReference type="Pfam" id="PF00072">
    <property type="entry name" value="Response_reg"/>
    <property type="match status" value="1"/>
</dbReference>
<feature type="coiled-coil region" evidence="5">
    <location>
        <begin position="126"/>
        <end position="153"/>
    </location>
</feature>
<dbReference type="SMART" id="SM00387">
    <property type="entry name" value="HATPase_c"/>
    <property type="match status" value="1"/>
</dbReference>
<organism evidence="8 9">
    <name type="scientific">Flavobacterium urumqiense</name>
    <dbReference type="NCBI Taxonomy" id="935224"/>
    <lineage>
        <taxon>Bacteria</taxon>
        <taxon>Pseudomonadati</taxon>
        <taxon>Bacteroidota</taxon>
        <taxon>Flavobacteriia</taxon>
        <taxon>Flavobacteriales</taxon>
        <taxon>Flavobacteriaceae</taxon>
        <taxon>Flavobacterium</taxon>
    </lineage>
</organism>
<dbReference type="RefSeq" id="WP_103999521.1">
    <property type="nucleotide sequence ID" value="NZ_FNVP01000004.1"/>
</dbReference>
<reference evidence="9" key="1">
    <citation type="submission" date="2016-10" db="EMBL/GenBank/DDBJ databases">
        <authorList>
            <person name="Varghese N."/>
            <person name="Submissions S."/>
        </authorList>
    </citation>
    <scope>NUCLEOTIDE SEQUENCE [LARGE SCALE GENOMIC DNA]</scope>
    <source>
        <strain evidence="9">CGMCC 1.9230</strain>
    </source>
</reference>
<evidence type="ECO:0000256" key="3">
    <source>
        <dbReference type="ARBA" id="ARBA00022553"/>
    </source>
</evidence>
<dbReference type="InterPro" id="IPR003594">
    <property type="entry name" value="HATPase_dom"/>
</dbReference>
<gene>
    <name evidence="8" type="ORF">SAMN04488130_104150</name>
</gene>
<dbReference type="SUPFAM" id="SSF55874">
    <property type="entry name" value="ATPase domain of HSP90 chaperone/DNA topoisomerase II/histidine kinase"/>
    <property type="match status" value="1"/>
</dbReference>
<keyword evidence="8" id="KW-0808">Transferase</keyword>
<dbReference type="PROSITE" id="PS50110">
    <property type="entry name" value="RESPONSE_REGULATORY"/>
    <property type="match status" value="1"/>
</dbReference>
<keyword evidence="8" id="KW-0418">Kinase</keyword>
<keyword evidence="5" id="KW-0175">Coiled coil</keyword>
<sequence length="378" mass="42688">MQNKKHTLLLIDDKPENLLALRSILELPDREIISCLSANEALQILLKKSVSLILVDVQMPEMDGYEFVEIVKSHPKTASIPTIFVTAISNEQIHLTKAYDLGAIDFLSKPLNTEITRKKVESFLKIWDYDQELKLLNEKLSQKNEELEQFAHIIAHDLKTPLSNIQTLINVIEEDHILDLDGDVAQLFEMVKSSSKKMSGLIDDLLYYSKTVQDNEGKEEINIAAALDEVLKLINPSINVQIEKVNLNHNILFQPLAFHQIVSNLLSNAIKYNDKVVSKIRISFSEENFSLSVMDNGPGIDEKYHTKIFEMFHTLGKSFNGESSTGIGLNLVKKLVERNDVTIDVKNNTDIGCQFIISNLEMVNNNVKTASEIALETL</sequence>
<dbReference type="CDD" id="cd00075">
    <property type="entry name" value="HATPase"/>
    <property type="match status" value="1"/>
</dbReference>
<evidence type="ECO:0000259" key="6">
    <source>
        <dbReference type="PROSITE" id="PS50109"/>
    </source>
</evidence>
<dbReference type="Gene3D" id="1.10.287.130">
    <property type="match status" value="1"/>
</dbReference>
<dbReference type="SUPFAM" id="SSF47384">
    <property type="entry name" value="Homodimeric domain of signal transducing histidine kinase"/>
    <property type="match status" value="1"/>
</dbReference>
<dbReference type="InterPro" id="IPR005467">
    <property type="entry name" value="His_kinase_dom"/>
</dbReference>
<keyword evidence="9" id="KW-1185">Reference proteome</keyword>
<dbReference type="AlphaFoldDB" id="A0A1H5WFS8"/>
<evidence type="ECO:0000256" key="5">
    <source>
        <dbReference type="SAM" id="Coils"/>
    </source>
</evidence>
<comment type="catalytic activity">
    <reaction evidence="1">
        <text>ATP + protein L-histidine = ADP + protein N-phospho-L-histidine.</text>
        <dbReference type="EC" id="2.7.13.3"/>
    </reaction>
</comment>
<name>A0A1H5WFS8_9FLAO</name>
<evidence type="ECO:0000256" key="4">
    <source>
        <dbReference type="PROSITE-ProRule" id="PRU00169"/>
    </source>
</evidence>
<dbReference type="SUPFAM" id="SSF52172">
    <property type="entry name" value="CheY-like"/>
    <property type="match status" value="1"/>
</dbReference>
<evidence type="ECO:0000256" key="2">
    <source>
        <dbReference type="ARBA" id="ARBA00012438"/>
    </source>
</evidence>
<dbReference type="EMBL" id="FNVP01000004">
    <property type="protein sequence ID" value="SEF97657.1"/>
    <property type="molecule type" value="Genomic_DNA"/>
</dbReference>
<dbReference type="Pfam" id="PF02518">
    <property type="entry name" value="HATPase_c"/>
    <property type="match status" value="1"/>
</dbReference>
<dbReference type="PROSITE" id="PS50109">
    <property type="entry name" value="HIS_KIN"/>
    <property type="match status" value="1"/>
</dbReference>
<dbReference type="SMART" id="SM00388">
    <property type="entry name" value="HisKA"/>
    <property type="match status" value="1"/>
</dbReference>
<dbReference type="OrthoDB" id="9781208at2"/>
<dbReference type="Gene3D" id="3.40.50.2300">
    <property type="match status" value="1"/>
</dbReference>
<dbReference type="Pfam" id="PF00512">
    <property type="entry name" value="HisKA"/>
    <property type="match status" value="1"/>
</dbReference>
<keyword evidence="3 4" id="KW-0597">Phosphoprotein</keyword>
<dbReference type="InterPro" id="IPR003661">
    <property type="entry name" value="HisK_dim/P_dom"/>
</dbReference>
<dbReference type="GO" id="GO:0000155">
    <property type="term" value="F:phosphorelay sensor kinase activity"/>
    <property type="evidence" value="ECO:0007669"/>
    <property type="project" value="InterPro"/>
</dbReference>
<dbReference type="PRINTS" id="PR00344">
    <property type="entry name" value="BCTRLSENSOR"/>
</dbReference>
<dbReference type="InterPro" id="IPR001789">
    <property type="entry name" value="Sig_transdc_resp-reg_receiver"/>
</dbReference>